<keyword evidence="2" id="KW-0378">Hydrolase</keyword>
<evidence type="ECO:0000259" key="5">
    <source>
        <dbReference type="PROSITE" id="PS51192"/>
    </source>
</evidence>
<keyword evidence="8" id="KW-1185">Reference proteome</keyword>
<organism evidence="7 8">
    <name type="scientific">Lujinxingia vulgaris</name>
    <dbReference type="NCBI Taxonomy" id="2600176"/>
    <lineage>
        <taxon>Bacteria</taxon>
        <taxon>Deltaproteobacteria</taxon>
        <taxon>Bradymonadales</taxon>
        <taxon>Lujinxingiaceae</taxon>
        <taxon>Lujinxingia</taxon>
    </lineage>
</organism>
<dbReference type="InterPro" id="IPR011545">
    <property type="entry name" value="DEAD/DEAH_box_helicase_dom"/>
</dbReference>
<dbReference type="EMBL" id="VOSM01000002">
    <property type="protein sequence ID" value="TXD38088.1"/>
    <property type="molecule type" value="Genomic_DNA"/>
</dbReference>
<evidence type="ECO:0000256" key="2">
    <source>
        <dbReference type="ARBA" id="ARBA00022801"/>
    </source>
</evidence>
<dbReference type="SMART" id="SM00487">
    <property type="entry name" value="DEXDc"/>
    <property type="match status" value="1"/>
</dbReference>
<dbReference type="InterPro" id="IPR001650">
    <property type="entry name" value="Helicase_C-like"/>
</dbReference>
<dbReference type="GO" id="GO:0003676">
    <property type="term" value="F:nucleic acid binding"/>
    <property type="evidence" value="ECO:0007669"/>
    <property type="project" value="InterPro"/>
</dbReference>
<gene>
    <name evidence="7" type="ORF">FRC98_04105</name>
</gene>
<comment type="caution">
    <text evidence="7">The sequence shown here is derived from an EMBL/GenBank/DDBJ whole genome shotgun (WGS) entry which is preliminary data.</text>
</comment>
<dbReference type="PROSITE" id="PS51192">
    <property type="entry name" value="HELICASE_ATP_BIND_1"/>
    <property type="match status" value="1"/>
</dbReference>
<dbReference type="SMART" id="SM00847">
    <property type="entry name" value="HA2"/>
    <property type="match status" value="1"/>
</dbReference>
<dbReference type="PANTHER" id="PTHR43519">
    <property type="entry name" value="ATP-DEPENDENT RNA HELICASE HRPB"/>
    <property type="match status" value="1"/>
</dbReference>
<keyword evidence="3 7" id="KW-0347">Helicase</keyword>
<dbReference type="PROSITE" id="PS51194">
    <property type="entry name" value="HELICASE_CTER"/>
    <property type="match status" value="1"/>
</dbReference>
<dbReference type="PANTHER" id="PTHR43519:SF1">
    <property type="entry name" value="ATP-DEPENDENT RNA HELICASE HRPB"/>
    <property type="match status" value="1"/>
</dbReference>
<dbReference type="SMART" id="SM00490">
    <property type="entry name" value="HELICc"/>
    <property type="match status" value="1"/>
</dbReference>
<dbReference type="CDD" id="cd17917">
    <property type="entry name" value="DEXHc_RHA-like"/>
    <property type="match status" value="1"/>
</dbReference>
<evidence type="ECO:0000259" key="6">
    <source>
        <dbReference type="PROSITE" id="PS51194"/>
    </source>
</evidence>
<protein>
    <submittedName>
        <fullName evidence="7">ATP-dependent RNA helicase</fullName>
    </submittedName>
</protein>
<dbReference type="SUPFAM" id="SSF52540">
    <property type="entry name" value="P-loop containing nucleoside triphosphate hydrolases"/>
    <property type="match status" value="1"/>
</dbReference>
<evidence type="ECO:0000313" key="8">
    <source>
        <dbReference type="Proteomes" id="UP000321412"/>
    </source>
</evidence>
<dbReference type="Gene3D" id="1.20.120.1080">
    <property type="match status" value="1"/>
</dbReference>
<dbReference type="GO" id="GO:0004386">
    <property type="term" value="F:helicase activity"/>
    <property type="evidence" value="ECO:0007669"/>
    <property type="project" value="UniProtKB-KW"/>
</dbReference>
<dbReference type="Gene3D" id="3.40.50.300">
    <property type="entry name" value="P-loop containing nucleotide triphosphate hydrolases"/>
    <property type="match status" value="2"/>
</dbReference>
<proteinExistence type="predicted"/>
<dbReference type="InterPro" id="IPR014001">
    <property type="entry name" value="Helicase_ATP-bd"/>
</dbReference>
<dbReference type="InterPro" id="IPR027417">
    <property type="entry name" value="P-loop_NTPase"/>
</dbReference>
<dbReference type="CDD" id="cd18791">
    <property type="entry name" value="SF2_C_RHA"/>
    <property type="match status" value="1"/>
</dbReference>
<evidence type="ECO:0000313" key="7">
    <source>
        <dbReference type="EMBL" id="TXD38088.1"/>
    </source>
</evidence>
<dbReference type="GO" id="GO:0016787">
    <property type="term" value="F:hydrolase activity"/>
    <property type="evidence" value="ECO:0007669"/>
    <property type="project" value="UniProtKB-KW"/>
</dbReference>
<dbReference type="Pfam" id="PF00271">
    <property type="entry name" value="Helicase_C"/>
    <property type="match status" value="1"/>
</dbReference>
<accession>A0A5C6XCB0</accession>
<evidence type="ECO:0000256" key="3">
    <source>
        <dbReference type="ARBA" id="ARBA00022806"/>
    </source>
</evidence>
<dbReference type="RefSeq" id="WP_146980033.1">
    <property type="nucleotide sequence ID" value="NZ_VOSM01000002.1"/>
</dbReference>
<dbReference type="InterPro" id="IPR007502">
    <property type="entry name" value="Helicase-assoc_dom"/>
</dbReference>
<dbReference type="Pfam" id="PF00270">
    <property type="entry name" value="DEAD"/>
    <property type="match status" value="1"/>
</dbReference>
<dbReference type="OrthoDB" id="9805617at2"/>
<reference evidence="7 8" key="1">
    <citation type="submission" date="2019-08" db="EMBL/GenBank/DDBJ databases">
        <title>Bradymonadales sp. TMQ4.</title>
        <authorList>
            <person name="Liang Q."/>
        </authorList>
    </citation>
    <scope>NUCLEOTIDE SEQUENCE [LARGE SCALE GENOMIC DNA]</scope>
    <source>
        <strain evidence="7 8">TMQ4</strain>
    </source>
</reference>
<feature type="domain" description="Helicase C-terminal" evidence="6">
    <location>
        <begin position="203"/>
        <end position="367"/>
    </location>
</feature>
<dbReference type="Proteomes" id="UP000321412">
    <property type="component" value="Unassembled WGS sequence"/>
</dbReference>
<feature type="domain" description="Helicase ATP-binding" evidence="5">
    <location>
        <begin position="13"/>
        <end position="175"/>
    </location>
</feature>
<dbReference type="AlphaFoldDB" id="A0A5C6XCB0"/>
<keyword evidence="1" id="KW-0547">Nucleotide-binding</keyword>
<dbReference type="GO" id="GO:0005524">
    <property type="term" value="F:ATP binding"/>
    <property type="evidence" value="ECO:0007669"/>
    <property type="project" value="UniProtKB-KW"/>
</dbReference>
<sequence length="839" mass="92016">MELPVDAIRPQFMEALRAHPRHILTAPTGSGKSTRLPLWLAEFTGKPVLVVEPRRVACRSLAGFLAGQRGEKVGATVGYRVRFDDRSSAQTEVLFATTGIALRMLSEEGGERERFGAVLIDEFHERGWEVDVLSAALLRAQATGKYQGHVVLTSATVDAEAIAGRIDAKVHHASGRTYPVAIRYADDVPAPTGDGLAARVRDALAKELDSARDDGGDVLVFLPGKREIQAAEDALGGLARAHDLEILQVHGSLPVDEIQRAFKPEAPRRRVFLATNVAETSVTLPGVTLVIDSGLARMRVHRGGRSALALVAVAEASMDQRAGRAGRVREGRCVRLWSERYSPQPHAAPEIERIELDDVLLAAASVGLEGPAFLDAPWISLPPEFAVEEARARLRRARALDAQGRLTGLGQQLATMPVSGAEGRLLIDPPAELAATLCDLVATLQRGQDLLLPDHLLRGRKEEVREARRDLFEGLHDEVSLQLAALRHGDVRRHGLRPAALREVRQIARSLREVVGVSASQADAQLASAEELVRHALSRIPESAFVVRSRALKRRVDGRAVRGKPEPWGNGEIELLVWPFASPALKEGEKSPADPVAGVILDTFWIGDDGTGVRGSGKMVLPCSYADLVEADIGERKIGEVRAGNHRGAPYVRARVERELAGVALSAAEEALRGAELVEAAAKAILEGRILKPAGERVLDDLHIWEVLAGWPNVDRSWTGEDPPPAPQEYLVERLRLLGVEREQDLMLVEPEDLRPDLEAELQIHRFDLDPLREEFPRVWEHLGFRYHCQVSPMARRVTMTPMDKKTARAADPKANLLPRFRGFRVRYKNASRVIDLRG</sequence>
<evidence type="ECO:0000256" key="1">
    <source>
        <dbReference type="ARBA" id="ARBA00022741"/>
    </source>
</evidence>
<keyword evidence="4" id="KW-0067">ATP-binding</keyword>
<evidence type="ECO:0000256" key="4">
    <source>
        <dbReference type="ARBA" id="ARBA00022840"/>
    </source>
</evidence>
<name>A0A5C6XCB0_9DELT</name>